<evidence type="ECO:0000256" key="10">
    <source>
        <dbReference type="SAM" id="Coils"/>
    </source>
</evidence>
<keyword evidence="10" id="KW-0175">Coiled coil</keyword>
<evidence type="ECO:0000313" key="12">
    <source>
        <dbReference type="EMBL" id="OWZ84009.1"/>
    </source>
</evidence>
<keyword evidence="13" id="KW-1185">Reference proteome</keyword>
<protein>
    <recommendedName>
        <fullName evidence="3 9">DNA repair protein RecN</fullName>
    </recommendedName>
    <alternativeName>
        <fullName evidence="8 9">Recombination protein N</fullName>
    </alternativeName>
</protein>
<evidence type="ECO:0000256" key="7">
    <source>
        <dbReference type="ARBA" id="ARBA00023204"/>
    </source>
</evidence>
<dbReference type="RefSeq" id="WP_089023299.1">
    <property type="nucleotide sequence ID" value="NZ_NIQC01000009.1"/>
</dbReference>
<proteinExistence type="inferred from homology"/>
<dbReference type="CDD" id="cd03241">
    <property type="entry name" value="ABC_RecN"/>
    <property type="match status" value="2"/>
</dbReference>
<reference evidence="12 13" key="1">
    <citation type="submission" date="2017-06" db="EMBL/GenBank/DDBJ databases">
        <title>Draft Genome Sequence of Natranaerobius trueperi halophilic, alkalithermophilic bacteria from soda lakes.</title>
        <authorList>
            <person name="Zhao B."/>
        </authorList>
    </citation>
    <scope>NUCLEOTIDE SEQUENCE [LARGE SCALE GENOMIC DNA]</scope>
    <source>
        <strain evidence="12 13">DSM 18760</strain>
    </source>
</reference>
<evidence type="ECO:0000256" key="3">
    <source>
        <dbReference type="ARBA" id="ARBA00021315"/>
    </source>
</evidence>
<evidence type="ECO:0000256" key="9">
    <source>
        <dbReference type="PIRNR" id="PIRNR003128"/>
    </source>
</evidence>
<dbReference type="FunFam" id="3.40.50.300:FF:000356">
    <property type="entry name" value="DNA repair protein RecN"/>
    <property type="match status" value="1"/>
</dbReference>
<feature type="coiled-coil region" evidence="10">
    <location>
        <begin position="336"/>
        <end position="377"/>
    </location>
</feature>
<dbReference type="InterPro" id="IPR027417">
    <property type="entry name" value="P-loop_NTPase"/>
</dbReference>
<dbReference type="InterPro" id="IPR003395">
    <property type="entry name" value="RecF/RecN/SMC_N"/>
</dbReference>
<dbReference type="GO" id="GO:0009432">
    <property type="term" value="P:SOS response"/>
    <property type="evidence" value="ECO:0007669"/>
    <property type="project" value="TreeGrafter"/>
</dbReference>
<dbReference type="EMBL" id="NIQC01000009">
    <property type="protein sequence ID" value="OWZ84009.1"/>
    <property type="molecule type" value="Genomic_DNA"/>
</dbReference>
<evidence type="ECO:0000256" key="2">
    <source>
        <dbReference type="ARBA" id="ARBA00009441"/>
    </source>
</evidence>
<dbReference type="InterPro" id="IPR004604">
    <property type="entry name" value="DNA_recomb/repair_RecN"/>
</dbReference>
<keyword evidence="5 9" id="KW-0227">DNA damage</keyword>
<dbReference type="GO" id="GO:0043590">
    <property type="term" value="C:bacterial nucleoid"/>
    <property type="evidence" value="ECO:0007669"/>
    <property type="project" value="TreeGrafter"/>
</dbReference>
<organism evidence="12 13">
    <name type="scientific">Natranaerobius trueperi</name>
    <dbReference type="NCBI Taxonomy" id="759412"/>
    <lineage>
        <taxon>Bacteria</taxon>
        <taxon>Bacillati</taxon>
        <taxon>Bacillota</taxon>
        <taxon>Clostridia</taxon>
        <taxon>Natranaerobiales</taxon>
        <taxon>Natranaerobiaceae</taxon>
        <taxon>Natranaerobius</taxon>
    </lineage>
</organism>
<accession>A0A226C0N1</accession>
<comment type="caution">
    <text evidence="12">The sequence shown here is derived from an EMBL/GenBank/DDBJ whole genome shotgun (WGS) entry which is preliminary data.</text>
</comment>
<evidence type="ECO:0000256" key="1">
    <source>
        <dbReference type="ARBA" id="ARBA00003618"/>
    </source>
</evidence>
<dbReference type="PANTHER" id="PTHR11059">
    <property type="entry name" value="DNA REPAIR PROTEIN RECN"/>
    <property type="match status" value="1"/>
</dbReference>
<feature type="coiled-coil region" evidence="10">
    <location>
        <begin position="267"/>
        <end position="297"/>
    </location>
</feature>
<comment type="function">
    <text evidence="1 9">May be involved in recombinational repair of damaged DNA.</text>
</comment>
<evidence type="ECO:0000256" key="8">
    <source>
        <dbReference type="ARBA" id="ARBA00033408"/>
    </source>
</evidence>
<keyword evidence="6" id="KW-0067">ATP-binding</keyword>
<dbReference type="SUPFAM" id="SSF52540">
    <property type="entry name" value="P-loop containing nucleoside triphosphate hydrolases"/>
    <property type="match status" value="1"/>
</dbReference>
<evidence type="ECO:0000256" key="4">
    <source>
        <dbReference type="ARBA" id="ARBA00022741"/>
    </source>
</evidence>
<dbReference type="GO" id="GO:0005524">
    <property type="term" value="F:ATP binding"/>
    <property type="evidence" value="ECO:0007669"/>
    <property type="project" value="UniProtKB-KW"/>
</dbReference>
<evidence type="ECO:0000313" key="13">
    <source>
        <dbReference type="Proteomes" id="UP000214588"/>
    </source>
</evidence>
<dbReference type="OrthoDB" id="9806954at2"/>
<dbReference type="GO" id="GO:0006310">
    <property type="term" value="P:DNA recombination"/>
    <property type="evidence" value="ECO:0007669"/>
    <property type="project" value="InterPro"/>
</dbReference>
<comment type="similarity">
    <text evidence="2 9">Belongs to the RecN family.</text>
</comment>
<keyword evidence="7 9" id="KW-0234">DNA repair</keyword>
<evidence type="ECO:0000256" key="6">
    <source>
        <dbReference type="ARBA" id="ARBA00022840"/>
    </source>
</evidence>
<evidence type="ECO:0000259" key="11">
    <source>
        <dbReference type="Pfam" id="PF02463"/>
    </source>
</evidence>
<dbReference type="AlphaFoldDB" id="A0A226C0N1"/>
<sequence length="561" mass="63928">MLVHLDIKNFALIEHLVLEPCSKLNILTGETGAGKTIILDALGLILGERASSSFIRTGCNKATVQGVFKPSFYKKKIITQLLDEWNLPKEDDDSLILTREISLNKSICKINDHVVTLSKFKVLGKQLVDMHGQHEHQSLLSTDKHLDLLDAFGGHTILSVRKEISNLYDKFENVQTELDNLVEDPKERARKLELLAYQKQEIEDANLTVKEEEELTDLRKKLINVERLREAVGYSYQRLYAGDDYQSSVIDSLGLILDKLSSVVDVDDNLNNINKQLENSMIQLEEISREVSDYLEAIDINPIELQEVEERLSIYNELKRKYGNSVVEINHYFNKITAELEYLERAEDKRSELQQKRDKIKRKIIELSEQLREMRYDSKERLEQLIQKHLSELAMGKIQFAVKIFELDEITTKGMDKLEFQISPNPGEPLKPLNKVASGGELSRIMLALKSVFSEIDNIGTMIFDEIDTGISGDAAQKVADKLKQLSDINQVLCVTHLPQVASKADKHLKLTKKELDGRTFTVLEELDENQKINEIAKIIDGDKPSETSIKHAKNMIFGSN</sequence>
<dbReference type="PIRSF" id="PIRSF003128">
    <property type="entry name" value="RecN"/>
    <property type="match status" value="1"/>
</dbReference>
<dbReference type="PANTHER" id="PTHR11059:SF0">
    <property type="entry name" value="DNA REPAIR PROTEIN RECN"/>
    <property type="match status" value="1"/>
</dbReference>
<feature type="domain" description="RecF/RecN/SMC N-terminal" evidence="11">
    <location>
        <begin position="2"/>
        <end position="514"/>
    </location>
</feature>
<dbReference type="Proteomes" id="UP000214588">
    <property type="component" value="Unassembled WGS sequence"/>
</dbReference>
<name>A0A226C0N1_9FIRM</name>
<gene>
    <name evidence="12" type="primary">recN</name>
    <name evidence="12" type="ORF">CDO51_05475</name>
</gene>
<keyword evidence="4" id="KW-0547">Nucleotide-binding</keyword>
<dbReference type="Pfam" id="PF02463">
    <property type="entry name" value="SMC_N"/>
    <property type="match status" value="1"/>
</dbReference>
<dbReference type="GO" id="GO:0006281">
    <property type="term" value="P:DNA repair"/>
    <property type="evidence" value="ECO:0007669"/>
    <property type="project" value="UniProtKB-KW"/>
</dbReference>
<dbReference type="Gene3D" id="3.40.50.300">
    <property type="entry name" value="P-loop containing nucleotide triphosphate hydrolases"/>
    <property type="match status" value="2"/>
</dbReference>
<evidence type="ECO:0000256" key="5">
    <source>
        <dbReference type="ARBA" id="ARBA00022763"/>
    </source>
</evidence>
<dbReference type="NCBIfam" id="TIGR00634">
    <property type="entry name" value="recN"/>
    <property type="match status" value="1"/>
</dbReference>
<feature type="coiled-coil region" evidence="10">
    <location>
        <begin position="164"/>
        <end position="228"/>
    </location>
</feature>